<keyword evidence="4" id="KW-1185">Reference proteome</keyword>
<dbReference type="PANTHER" id="PTHR12984:SF16">
    <property type="entry name" value="BLACK MATCH, ISOFORM H"/>
    <property type="match status" value="1"/>
</dbReference>
<sequence>MSLQEATIFFFDKRLAEKLHKAKRKEIIIETLKRGFKQLEKYQHPKLLEIIHPLVETSESMAFGTEPIFGSLANIFGYLQDRLRQDIPSSLREYSFLEFEVKYGLLQLSEALLYLHYSSNMMHRNICPQSVIINKKGTWKLTGLEFSEKCAESDFMSPVMCQPFTSKIPKILQPDLDYAAPETQLSSLCSPQSDMFSLGLLICSLYNNGRSPLESNLSTGQYAKQLDVIDYFSDPGVNAIQYMDSISIKDASHKTNFFNSLKDVLATIPKATILLFENIQVFARKTSKDDFKADILPIVLKAFDSTSPMIQQYSLIKLNNSEISFAQCAALQGVRKVYEIFEDPGVCKMVIEKAKTIIDEECDLQVQENVVQSIELMLDSMEKPQVVDDVLPILSKVKLIDSDIVMPVARVYKHMLSEKKFGLNVHLLATKVMPSLIPVAVSSSISLDEFTFIAELLQEMLDQITKNQRNKMNTEITGPKFE</sequence>
<evidence type="ECO:0000313" key="4">
    <source>
        <dbReference type="Proteomes" id="UP000285301"/>
    </source>
</evidence>
<proteinExistence type="inferred from homology"/>
<comment type="similarity">
    <text evidence="1">Belongs to the protein kinase superfamily.</text>
</comment>
<name>A0A3S3Q5I0_9ACAR</name>
<gene>
    <name evidence="3" type="ORF">B4U79_06050</name>
</gene>
<dbReference type="InterPro" id="IPR000719">
    <property type="entry name" value="Prot_kinase_dom"/>
</dbReference>
<dbReference type="AlphaFoldDB" id="A0A3S3Q5I0"/>
<evidence type="ECO:0000313" key="3">
    <source>
        <dbReference type="EMBL" id="RWS03829.1"/>
    </source>
</evidence>
<dbReference type="InterPro" id="IPR051177">
    <property type="entry name" value="CIK-Related_Protein"/>
</dbReference>
<evidence type="ECO:0000256" key="1">
    <source>
        <dbReference type="ARBA" id="ARBA00038349"/>
    </source>
</evidence>
<feature type="domain" description="Protein kinase" evidence="2">
    <location>
        <begin position="1"/>
        <end position="268"/>
    </location>
</feature>
<dbReference type="CDD" id="cd14011">
    <property type="entry name" value="PK_SCY1_like"/>
    <property type="match status" value="1"/>
</dbReference>
<protein>
    <submittedName>
        <fullName evidence="3">SCY1-like protein 2</fullName>
    </submittedName>
</protein>
<dbReference type="PANTHER" id="PTHR12984">
    <property type="entry name" value="SCY1-RELATED S/T PROTEIN KINASE-LIKE"/>
    <property type="match status" value="1"/>
</dbReference>
<dbReference type="PROSITE" id="PS50011">
    <property type="entry name" value="PROTEIN_KINASE_DOM"/>
    <property type="match status" value="1"/>
</dbReference>
<feature type="non-terminal residue" evidence="3">
    <location>
        <position position="482"/>
    </location>
</feature>
<dbReference type="GO" id="GO:0005524">
    <property type="term" value="F:ATP binding"/>
    <property type="evidence" value="ECO:0007669"/>
    <property type="project" value="InterPro"/>
</dbReference>
<organism evidence="3 4">
    <name type="scientific">Dinothrombium tinctorium</name>
    <dbReference type="NCBI Taxonomy" id="1965070"/>
    <lineage>
        <taxon>Eukaryota</taxon>
        <taxon>Metazoa</taxon>
        <taxon>Ecdysozoa</taxon>
        <taxon>Arthropoda</taxon>
        <taxon>Chelicerata</taxon>
        <taxon>Arachnida</taxon>
        <taxon>Acari</taxon>
        <taxon>Acariformes</taxon>
        <taxon>Trombidiformes</taxon>
        <taxon>Prostigmata</taxon>
        <taxon>Anystina</taxon>
        <taxon>Parasitengona</taxon>
        <taxon>Trombidioidea</taxon>
        <taxon>Trombidiidae</taxon>
        <taxon>Dinothrombium</taxon>
    </lineage>
</organism>
<reference evidence="3 4" key="1">
    <citation type="journal article" date="2018" name="Gigascience">
        <title>Genomes of trombidid mites reveal novel predicted allergens and laterally-transferred genes associated with secondary metabolism.</title>
        <authorList>
            <person name="Dong X."/>
            <person name="Chaisiri K."/>
            <person name="Xia D."/>
            <person name="Armstrong S.D."/>
            <person name="Fang Y."/>
            <person name="Donnelly M.J."/>
            <person name="Kadowaki T."/>
            <person name="McGarry J.W."/>
            <person name="Darby A.C."/>
            <person name="Makepeace B.L."/>
        </authorList>
    </citation>
    <scope>NUCLEOTIDE SEQUENCE [LARGE SCALE GENOMIC DNA]</scope>
    <source>
        <strain evidence="3">UoL-WK</strain>
    </source>
</reference>
<dbReference type="OrthoDB" id="79687at2759"/>
<dbReference type="Gene3D" id="1.10.510.10">
    <property type="entry name" value="Transferase(Phosphotransferase) domain 1"/>
    <property type="match status" value="1"/>
</dbReference>
<dbReference type="EMBL" id="NCKU01006103">
    <property type="protein sequence ID" value="RWS03829.1"/>
    <property type="molecule type" value="Genomic_DNA"/>
</dbReference>
<accession>A0A3S3Q5I0</accession>
<dbReference type="Pfam" id="PF00069">
    <property type="entry name" value="Pkinase"/>
    <property type="match status" value="1"/>
</dbReference>
<comment type="caution">
    <text evidence="3">The sequence shown here is derived from an EMBL/GenBank/DDBJ whole genome shotgun (WGS) entry which is preliminary data.</text>
</comment>
<dbReference type="Proteomes" id="UP000285301">
    <property type="component" value="Unassembled WGS sequence"/>
</dbReference>
<dbReference type="InterPro" id="IPR011009">
    <property type="entry name" value="Kinase-like_dom_sf"/>
</dbReference>
<dbReference type="GO" id="GO:0004672">
    <property type="term" value="F:protein kinase activity"/>
    <property type="evidence" value="ECO:0007669"/>
    <property type="project" value="InterPro"/>
</dbReference>
<dbReference type="SMART" id="SM00220">
    <property type="entry name" value="S_TKc"/>
    <property type="match status" value="1"/>
</dbReference>
<dbReference type="SUPFAM" id="SSF56112">
    <property type="entry name" value="Protein kinase-like (PK-like)"/>
    <property type="match status" value="1"/>
</dbReference>
<dbReference type="InterPro" id="IPR011989">
    <property type="entry name" value="ARM-like"/>
</dbReference>
<evidence type="ECO:0000259" key="2">
    <source>
        <dbReference type="PROSITE" id="PS50011"/>
    </source>
</evidence>
<dbReference type="Gene3D" id="1.25.10.10">
    <property type="entry name" value="Leucine-rich Repeat Variant"/>
    <property type="match status" value="1"/>
</dbReference>